<dbReference type="GO" id="GO:0005524">
    <property type="term" value="F:ATP binding"/>
    <property type="evidence" value="ECO:0007669"/>
    <property type="project" value="UniProtKB-KW"/>
</dbReference>
<reference evidence="13 14" key="1">
    <citation type="journal article" date="2018" name="New Phytol.">
        <title>Phylogenomics of Endogonaceae and evolution of mycorrhizas within Mucoromycota.</title>
        <authorList>
            <person name="Chang Y."/>
            <person name="Desiro A."/>
            <person name="Na H."/>
            <person name="Sandor L."/>
            <person name="Lipzen A."/>
            <person name="Clum A."/>
            <person name="Barry K."/>
            <person name="Grigoriev I.V."/>
            <person name="Martin F.M."/>
            <person name="Stajich J.E."/>
            <person name="Smith M.E."/>
            <person name="Bonito G."/>
            <person name="Spatafora J.W."/>
        </authorList>
    </citation>
    <scope>NUCLEOTIDE SEQUENCE [LARGE SCALE GENOMIC DNA]</scope>
    <source>
        <strain evidence="13 14">AD002</strain>
    </source>
</reference>
<keyword evidence="3 13" id="KW-0378">Hydrolase</keyword>
<dbReference type="GO" id="GO:0005694">
    <property type="term" value="C:chromosome"/>
    <property type="evidence" value="ECO:0007669"/>
    <property type="project" value="TreeGrafter"/>
</dbReference>
<evidence type="ECO:0000256" key="4">
    <source>
        <dbReference type="ARBA" id="ARBA00022806"/>
    </source>
</evidence>
<dbReference type="Pfam" id="PF00271">
    <property type="entry name" value="Helicase_C"/>
    <property type="match status" value="1"/>
</dbReference>
<dbReference type="Gene3D" id="3.40.50.300">
    <property type="entry name" value="P-loop containing nucleotide triphosphate hydrolases"/>
    <property type="match status" value="2"/>
</dbReference>
<dbReference type="GO" id="GO:0005737">
    <property type="term" value="C:cytoplasm"/>
    <property type="evidence" value="ECO:0007669"/>
    <property type="project" value="TreeGrafter"/>
</dbReference>
<dbReference type="GO" id="GO:0016787">
    <property type="term" value="F:hydrolase activity"/>
    <property type="evidence" value="ECO:0007669"/>
    <property type="project" value="UniProtKB-KW"/>
</dbReference>
<dbReference type="GO" id="GO:0000724">
    <property type="term" value="P:double-strand break repair via homologous recombination"/>
    <property type="evidence" value="ECO:0007669"/>
    <property type="project" value="TreeGrafter"/>
</dbReference>
<dbReference type="AlphaFoldDB" id="A0A433QKW9"/>
<dbReference type="InterPro" id="IPR014001">
    <property type="entry name" value="Helicase_ATP-bd"/>
</dbReference>
<dbReference type="SUPFAM" id="SSF52540">
    <property type="entry name" value="P-loop containing nucleoside triphosphate hydrolases"/>
    <property type="match status" value="1"/>
</dbReference>
<dbReference type="InterPro" id="IPR027417">
    <property type="entry name" value="P-loop_NTPase"/>
</dbReference>
<dbReference type="PANTHER" id="PTHR13710:SF105">
    <property type="entry name" value="ATP-DEPENDENT DNA HELICASE Q1"/>
    <property type="match status" value="1"/>
</dbReference>
<evidence type="ECO:0000256" key="2">
    <source>
        <dbReference type="ARBA" id="ARBA00022741"/>
    </source>
</evidence>
<dbReference type="PROSITE" id="PS51194">
    <property type="entry name" value="HELICASE_CTER"/>
    <property type="match status" value="1"/>
</dbReference>
<keyword evidence="4" id="KW-0347">Helicase</keyword>
<dbReference type="FunFam" id="3.40.50.300:FF:001456">
    <property type="entry name" value="ATP-dependent DNA helicase"/>
    <property type="match status" value="1"/>
</dbReference>
<feature type="domain" description="Helicase C-terminal" evidence="12">
    <location>
        <begin position="326"/>
        <end position="487"/>
    </location>
</feature>
<keyword evidence="5" id="KW-0067">ATP-binding</keyword>
<proteinExistence type="inferred from homology"/>
<dbReference type="CDD" id="cd18794">
    <property type="entry name" value="SF2_C_RecQ"/>
    <property type="match status" value="1"/>
</dbReference>
<comment type="similarity">
    <text evidence="1">Belongs to the helicase family. RecQ subfamily.</text>
</comment>
<keyword evidence="7" id="KW-0413">Isomerase</keyword>
<dbReference type="GO" id="GO:0043138">
    <property type="term" value="F:3'-5' DNA helicase activity"/>
    <property type="evidence" value="ECO:0007669"/>
    <property type="project" value="UniProtKB-EC"/>
</dbReference>
<feature type="domain" description="Helicase ATP-binding" evidence="11">
    <location>
        <begin position="98"/>
        <end position="294"/>
    </location>
</feature>
<dbReference type="Gene3D" id="1.10.10.10">
    <property type="entry name" value="Winged helix-like DNA-binding domain superfamily/Winged helix DNA-binding domain"/>
    <property type="match status" value="1"/>
</dbReference>
<dbReference type="SMART" id="SM00487">
    <property type="entry name" value="DEXDc"/>
    <property type="match status" value="1"/>
</dbReference>
<dbReference type="GO" id="GO:0003677">
    <property type="term" value="F:DNA binding"/>
    <property type="evidence" value="ECO:0007669"/>
    <property type="project" value="UniProtKB-KW"/>
</dbReference>
<dbReference type="PROSITE" id="PS51192">
    <property type="entry name" value="HELICASE_ATP_BIND_1"/>
    <property type="match status" value="1"/>
</dbReference>
<evidence type="ECO:0000313" key="13">
    <source>
        <dbReference type="EMBL" id="RUS30419.1"/>
    </source>
</evidence>
<dbReference type="Proteomes" id="UP000274822">
    <property type="component" value="Unassembled WGS sequence"/>
</dbReference>
<keyword evidence="14" id="KW-1185">Reference proteome</keyword>
<feature type="region of interest" description="Disordered" evidence="10">
    <location>
        <begin position="44"/>
        <end position="67"/>
    </location>
</feature>
<name>A0A433QKW9_9FUNG</name>
<evidence type="ECO:0000256" key="5">
    <source>
        <dbReference type="ARBA" id="ARBA00022840"/>
    </source>
</evidence>
<evidence type="ECO:0000256" key="10">
    <source>
        <dbReference type="SAM" id="MobiDB-lite"/>
    </source>
</evidence>
<dbReference type="NCBIfam" id="TIGR00614">
    <property type="entry name" value="recQ_fam"/>
    <property type="match status" value="1"/>
</dbReference>
<dbReference type="Pfam" id="PF00270">
    <property type="entry name" value="DEAD"/>
    <property type="match status" value="1"/>
</dbReference>
<dbReference type="InterPro" id="IPR004589">
    <property type="entry name" value="DNA_helicase_ATP-dep_RecQ"/>
</dbReference>
<evidence type="ECO:0000256" key="7">
    <source>
        <dbReference type="ARBA" id="ARBA00023235"/>
    </source>
</evidence>
<dbReference type="InterPro" id="IPR036388">
    <property type="entry name" value="WH-like_DNA-bd_sf"/>
</dbReference>
<evidence type="ECO:0000259" key="12">
    <source>
        <dbReference type="PROSITE" id="PS51194"/>
    </source>
</evidence>
<feature type="region of interest" description="Disordered" evidence="10">
    <location>
        <begin position="648"/>
        <end position="685"/>
    </location>
</feature>
<dbReference type="SMART" id="SM00490">
    <property type="entry name" value="HELICc"/>
    <property type="match status" value="1"/>
</dbReference>
<evidence type="ECO:0000313" key="14">
    <source>
        <dbReference type="Proteomes" id="UP000274822"/>
    </source>
</evidence>
<feature type="compositionally biased region" description="Acidic residues" evidence="10">
    <location>
        <begin position="708"/>
        <end position="721"/>
    </location>
</feature>
<dbReference type="EC" id="5.6.2.4" evidence="9"/>
<evidence type="ECO:0000256" key="3">
    <source>
        <dbReference type="ARBA" id="ARBA00022801"/>
    </source>
</evidence>
<organism evidence="13 14">
    <name type="scientific">Jimgerdemannia flammicorona</name>
    <dbReference type="NCBI Taxonomy" id="994334"/>
    <lineage>
        <taxon>Eukaryota</taxon>
        <taxon>Fungi</taxon>
        <taxon>Fungi incertae sedis</taxon>
        <taxon>Mucoromycota</taxon>
        <taxon>Mucoromycotina</taxon>
        <taxon>Endogonomycetes</taxon>
        <taxon>Endogonales</taxon>
        <taxon>Endogonaceae</taxon>
        <taxon>Jimgerdemannia</taxon>
    </lineage>
</organism>
<keyword evidence="2" id="KW-0547">Nucleotide-binding</keyword>
<dbReference type="InterPro" id="IPR011545">
    <property type="entry name" value="DEAD/DEAH_box_helicase_dom"/>
</dbReference>
<evidence type="ECO:0000259" key="11">
    <source>
        <dbReference type="PROSITE" id="PS51192"/>
    </source>
</evidence>
<accession>A0A433QKW9</accession>
<keyword evidence="6" id="KW-0238">DNA-binding</keyword>
<dbReference type="GO" id="GO:0009378">
    <property type="term" value="F:four-way junction helicase activity"/>
    <property type="evidence" value="ECO:0007669"/>
    <property type="project" value="TreeGrafter"/>
</dbReference>
<evidence type="ECO:0000256" key="8">
    <source>
        <dbReference type="ARBA" id="ARBA00034617"/>
    </source>
</evidence>
<comment type="caution">
    <text evidence="13">The sequence shown here is derived from an EMBL/GenBank/DDBJ whole genome shotgun (WGS) entry which is preliminary data.</text>
</comment>
<comment type="catalytic activity">
    <reaction evidence="8">
        <text>Couples ATP hydrolysis with the unwinding of duplex DNA by translocating in the 3'-5' direction.</text>
        <dbReference type="EC" id="5.6.2.4"/>
    </reaction>
</comment>
<dbReference type="InterPro" id="IPR001650">
    <property type="entry name" value="Helicase_C-like"/>
</dbReference>
<evidence type="ECO:0000256" key="1">
    <source>
        <dbReference type="ARBA" id="ARBA00005446"/>
    </source>
</evidence>
<evidence type="ECO:0000256" key="6">
    <source>
        <dbReference type="ARBA" id="ARBA00023125"/>
    </source>
</evidence>
<sequence length="750" mass="84070">MAFQEQLDKLDAELIDIDAQITALYDRRDYLSAKRDDLLSSLDASSNAASNRDESPLEEDPQQDYSREDFPWSQKLRELAKKHFSISRFRNLQLLIMNAAKEGKRDIFVIMPTGGGKSLCYQLPALLDPGVTLVISPLVSLIRDQVYHLQEAGVGVGMIVGATSKEDANHVMDSMVGPAKAKKRAGASAESEENPIKLVYVTPEKIAKSKRFLSKLEQVYTAGRLSRIVIDECHCCSQLGHDFRYDYETPPLSLQFRPDYKTIFPNTPIIALTATCPPLVLQNVISILNLKSPHDPRNGTLVFTSPLHRPNLIYRVLPKPSSAPVLIQKIATWISRYYPAKSGIVYCLSKKDTQSVADGIAKESKGVIKSGVYHADLPEDQKERIHKLWRENRLHVIVATIAFGLGINHPDVRFVIHHSMSKSVEGYYQESGRAGRDGLLAECVLFFRDQDVHGMLNYAQDITTCRKILFERYFSKDGISQYTAPESAMNPVSLAQTCGRCDNCTRYDDGKTEAVVEDITVQALTLCRLLVALKEGEERVTMLKLIHYWKGLGQKKAPVEVLIRSGEVEVPVSKRFGVDELERIINYLILESYLEEDFHFTAYTTIAYITPGPKAKRFTNKRKEDIKQGDSSIKIQLPFLRIKEGGAKRDPITRPAKRRMSKDKADDAESATKKGKRKAVATDDDGNDSGFEVVCDFEDEFVPMNVGWEDDDEGDDEVDDMYPDKGGGSSGDDGTKSNAILIDDDDEDFM</sequence>
<protein>
    <recommendedName>
        <fullName evidence="9">DNA 3'-5' helicase</fullName>
        <ecNumber evidence="9">5.6.2.4</ecNumber>
    </recommendedName>
</protein>
<evidence type="ECO:0000256" key="9">
    <source>
        <dbReference type="ARBA" id="ARBA00034808"/>
    </source>
</evidence>
<feature type="compositionally biased region" description="Basic and acidic residues" evidence="10">
    <location>
        <begin position="662"/>
        <end position="672"/>
    </location>
</feature>
<dbReference type="EMBL" id="RBNJ01003901">
    <property type="protein sequence ID" value="RUS30419.1"/>
    <property type="molecule type" value="Genomic_DNA"/>
</dbReference>
<gene>
    <name evidence="13" type="ORF">BC938DRAFT_479409</name>
</gene>
<dbReference type="PANTHER" id="PTHR13710">
    <property type="entry name" value="DNA HELICASE RECQ FAMILY MEMBER"/>
    <property type="match status" value="1"/>
</dbReference>
<feature type="region of interest" description="Disordered" evidence="10">
    <location>
        <begin position="704"/>
        <end position="750"/>
    </location>
</feature>